<feature type="compositionally biased region" description="Polar residues" evidence="1">
    <location>
        <begin position="43"/>
        <end position="53"/>
    </location>
</feature>
<evidence type="ECO:0000313" key="3">
    <source>
        <dbReference type="EMBL" id="DAD40213.1"/>
    </source>
</evidence>
<evidence type="ECO:0000256" key="1">
    <source>
        <dbReference type="SAM" id="MobiDB-lite"/>
    </source>
</evidence>
<keyword evidence="2" id="KW-0732">Signal</keyword>
<feature type="signal peptide" evidence="2">
    <location>
        <begin position="1"/>
        <end position="27"/>
    </location>
</feature>
<feature type="region of interest" description="Disordered" evidence="1">
    <location>
        <begin position="31"/>
        <end position="53"/>
    </location>
</feature>
<reference evidence="3 4" key="1">
    <citation type="journal article" date="2020" name="Mol. Biol. Evol.">
        <title>Distinct Expression and Methylation Patterns for Genes with Different Fates following a Single Whole-Genome Duplication in Flowering Plants.</title>
        <authorList>
            <person name="Shi T."/>
            <person name="Rahmani R.S."/>
            <person name="Gugger P.F."/>
            <person name="Wang M."/>
            <person name="Li H."/>
            <person name="Zhang Y."/>
            <person name="Li Z."/>
            <person name="Wang Q."/>
            <person name="Van de Peer Y."/>
            <person name="Marchal K."/>
            <person name="Chen J."/>
        </authorList>
    </citation>
    <scope>NUCLEOTIDE SEQUENCE [LARGE SCALE GENOMIC DNA]</scope>
    <source>
        <tissue evidence="3">Leaf</tissue>
    </source>
</reference>
<keyword evidence="4" id="KW-1185">Reference proteome</keyword>
<sequence length="53" mass="5604">MNKSFTLGAHTAFLAALLLSLLSVGRTVRSPTLSGRREGGDTNGTVSNWVELT</sequence>
<feature type="chain" id="PRO_5032714254" evidence="2">
    <location>
        <begin position="28"/>
        <end position="53"/>
    </location>
</feature>
<comment type="caution">
    <text evidence="3">The sequence shown here is derived from an EMBL/GenBank/DDBJ whole genome shotgun (WGS) entry which is preliminary data.</text>
</comment>
<evidence type="ECO:0000256" key="2">
    <source>
        <dbReference type="SAM" id="SignalP"/>
    </source>
</evidence>
<dbReference type="EMBL" id="DUZY01000005">
    <property type="protein sequence ID" value="DAD40213.1"/>
    <property type="molecule type" value="Genomic_DNA"/>
</dbReference>
<gene>
    <name evidence="3" type="ORF">HUJ06_014536</name>
</gene>
<accession>A0A822Z6K8</accession>
<dbReference type="AlphaFoldDB" id="A0A822Z6K8"/>
<evidence type="ECO:0000313" key="4">
    <source>
        <dbReference type="Proteomes" id="UP000607653"/>
    </source>
</evidence>
<protein>
    <submittedName>
        <fullName evidence="3">Uncharacterized protein</fullName>
    </submittedName>
</protein>
<dbReference type="Proteomes" id="UP000607653">
    <property type="component" value="Unassembled WGS sequence"/>
</dbReference>
<organism evidence="3 4">
    <name type="scientific">Nelumbo nucifera</name>
    <name type="common">Sacred lotus</name>
    <dbReference type="NCBI Taxonomy" id="4432"/>
    <lineage>
        <taxon>Eukaryota</taxon>
        <taxon>Viridiplantae</taxon>
        <taxon>Streptophyta</taxon>
        <taxon>Embryophyta</taxon>
        <taxon>Tracheophyta</taxon>
        <taxon>Spermatophyta</taxon>
        <taxon>Magnoliopsida</taxon>
        <taxon>Proteales</taxon>
        <taxon>Nelumbonaceae</taxon>
        <taxon>Nelumbo</taxon>
    </lineage>
</organism>
<proteinExistence type="predicted"/>
<name>A0A822Z6K8_NELNU</name>